<comment type="caution">
    <text evidence="5">The sequence shown here is derived from an EMBL/GenBank/DDBJ whole genome shotgun (WGS) entry which is preliminary data.</text>
</comment>
<dbReference type="Pfam" id="PF04397">
    <property type="entry name" value="LytTR"/>
    <property type="match status" value="1"/>
</dbReference>
<dbReference type="Proteomes" id="UP000677244">
    <property type="component" value="Unassembled WGS sequence"/>
</dbReference>
<dbReference type="InterPro" id="IPR001789">
    <property type="entry name" value="Sig_transdc_resp-reg_receiver"/>
</dbReference>
<dbReference type="Pfam" id="PF00072">
    <property type="entry name" value="Response_reg"/>
    <property type="match status" value="1"/>
</dbReference>
<dbReference type="PANTHER" id="PTHR37299:SF1">
    <property type="entry name" value="STAGE 0 SPORULATION PROTEIN A HOMOLOG"/>
    <property type="match status" value="1"/>
</dbReference>
<dbReference type="SMART" id="SM00448">
    <property type="entry name" value="REC"/>
    <property type="match status" value="1"/>
</dbReference>
<dbReference type="EMBL" id="JAGHKO010000004">
    <property type="protein sequence ID" value="MBO9202568.1"/>
    <property type="molecule type" value="Genomic_DNA"/>
</dbReference>
<dbReference type="PROSITE" id="PS50110">
    <property type="entry name" value="RESPONSE_REGULATORY"/>
    <property type="match status" value="1"/>
</dbReference>
<keyword evidence="2" id="KW-0175">Coiled coil</keyword>
<dbReference type="PANTHER" id="PTHR37299">
    <property type="entry name" value="TRANSCRIPTIONAL REGULATOR-RELATED"/>
    <property type="match status" value="1"/>
</dbReference>
<evidence type="ECO:0000259" key="4">
    <source>
        <dbReference type="PROSITE" id="PS50930"/>
    </source>
</evidence>
<feature type="domain" description="Response regulatory" evidence="3">
    <location>
        <begin position="4"/>
        <end position="117"/>
    </location>
</feature>
<dbReference type="PROSITE" id="PS50930">
    <property type="entry name" value="HTH_LYTTR"/>
    <property type="match status" value="1"/>
</dbReference>
<organism evidence="5 6">
    <name type="scientific">Niastella soli</name>
    <dbReference type="NCBI Taxonomy" id="2821487"/>
    <lineage>
        <taxon>Bacteria</taxon>
        <taxon>Pseudomonadati</taxon>
        <taxon>Bacteroidota</taxon>
        <taxon>Chitinophagia</taxon>
        <taxon>Chitinophagales</taxon>
        <taxon>Chitinophagaceae</taxon>
        <taxon>Niastella</taxon>
    </lineage>
</organism>
<proteinExistence type="predicted"/>
<dbReference type="SMART" id="SM00850">
    <property type="entry name" value="LytTR"/>
    <property type="match status" value="1"/>
</dbReference>
<name>A0ABS3YXD9_9BACT</name>
<gene>
    <name evidence="5" type="ORF">J7I42_19930</name>
</gene>
<dbReference type="InterPro" id="IPR011006">
    <property type="entry name" value="CheY-like_superfamily"/>
</dbReference>
<dbReference type="SUPFAM" id="SSF52172">
    <property type="entry name" value="CheY-like"/>
    <property type="match status" value="1"/>
</dbReference>
<evidence type="ECO:0000259" key="3">
    <source>
        <dbReference type="PROSITE" id="PS50110"/>
    </source>
</evidence>
<dbReference type="Gene3D" id="2.40.50.1020">
    <property type="entry name" value="LytTr DNA-binding domain"/>
    <property type="match status" value="1"/>
</dbReference>
<evidence type="ECO:0000256" key="1">
    <source>
        <dbReference type="PROSITE-ProRule" id="PRU00169"/>
    </source>
</evidence>
<dbReference type="InterPro" id="IPR007492">
    <property type="entry name" value="LytTR_DNA-bd_dom"/>
</dbReference>
<sequence length="252" mass="29143">MTVRAVIIDDERKNVDNVSALLAAYCPQVNVVGTAFDAPTGRQVILQLQPQLVFLDIQMPGESGFDLLRSLNRYNFEVIFITAYDMYGIQAVKFAALDYLLKPVNIAELQQAVDKAIARLQSKNQELQLENLVQLLQRQQHKEEHRIALPVLKETRFVYTRDIIRCEASNNYSRFFMTDGEELLVSRPIFEYEEILKEYGFLRCHQSHLVNKKFIKSWVKDDGQFLLLQNGMQVPISRNKKDMLARALRSDS</sequence>
<feature type="coiled-coil region" evidence="2">
    <location>
        <begin position="106"/>
        <end position="142"/>
    </location>
</feature>
<protein>
    <submittedName>
        <fullName evidence="5">Response regulator transcription factor</fullName>
    </submittedName>
</protein>
<keyword evidence="1" id="KW-0597">Phosphoprotein</keyword>
<dbReference type="InterPro" id="IPR046947">
    <property type="entry name" value="LytR-like"/>
</dbReference>
<evidence type="ECO:0000313" key="5">
    <source>
        <dbReference type="EMBL" id="MBO9202568.1"/>
    </source>
</evidence>
<accession>A0ABS3YXD9</accession>
<keyword evidence="6" id="KW-1185">Reference proteome</keyword>
<reference evidence="5 6" key="1">
    <citation type="submission" date="2021-03" db="EMBL/GenBank/DDBJ databases">
        <title>Assistant Professor.</title>
        <authorList>
            <person name="Huq M.A."/>
        </authorList>
    </citation>
    <scope>NUCLEOTIDE SEQUENCE [LARGE SCALE GENOMIC DNA]</scope>
    <source>
        <strain evidence="5 6">MAH-29</strain>
    </source>
</reference>
<evidence type="ECO:0000256" key="2">
    <source>
        <dbReference type="SAM" id="Coils"/>
    </source>
</evidence>
<dbReference type="RefSeq" id="WP_209140613.1">
    <property type="nucleotide sequence ID" value="NZ_JAGHKO010000004.1"/>
</dbReference>
<evidence type="ECO:0000313" key="6">
    <source>
        <dbReference type="Proteomes" id="UP000677244"/>
    </source>
</evidence>
<feature type="modified residue" description="4-aspartylphosphate" evidence="1">
    <location>
        <position position="56"/>
    </location>
</feature>
<dbReference type="Gene3D" id="3.40.50.2300">
    <property type="match status" value="1"/>
</dbReference>
<feature type="domain" description="HTH LytTR-type" evidence="4">
    <location>
        <begin position="147"/>
        <end position="250"/>
    </location>
</feature>